<reference evidence="3" key="1">
    <citation type="journal article" date="2021" name="PeerJ">
        <title>Extensive microbial diversity within the chicken gut microbiome revealed by metagenomics and culture.</title>
        <authorList>
            <person name="Gilroy R."/>
            <person name="Ravi A."/>
            <person name="Getino M."/>
            <person name="Pursley I."/>
            <person name="Horton D.L."/>
            <person name="Alikhan N.F."/>
            <person name="Baker D."/>
            <person name="Gharbi K."/>
            <person name="Hall N."/>
            <person name="Watson M."/>
            <person name="Adriaenssens E.M."/>
            <person name="Foster-Nyarko E."/>
            <person name="Jarju S."/>
            <person name="Secka A."/>
            <person name="Antonio M."/>
            <person name="Oren A."/>
            <person name="Chaudhuri R.R."/>
            <person name="La Ragione R."/>
            <person name="Hildebrand F."/>
            <person name="Pallen M.J."/>
        </authorList>
    </citation>
    <scope>NUCLEOTIDE SEQUENCE</scope>
    <source>
        <strain evidence="3">ChiHjej13B12-752</strain>
    </source>
</reference>
<gene>
    <name evidence="3" type="ORF">H9891_00835</name>
</gene>
<feature type="coiled-coil region" evidence="1">
    <location>
        <begin position="124"/>
        <end position="151"/>
    </location>
</feature>
<keyword evidence="1" id="KW-0175">Coiled coil</keyword>
<evidence type="ECO:0000313" key="4">
    <source>
        <dbReference type="Proteomes" id="UP000823989"/>
    </source>
</evidence>
<comment type="caution">
    <text evidence="3">The sequence shown here is derived from an EMBL/GenBank/DDBJ whole genome shotgun (WGS) entry which is preliminary data.</text>
</comment>
<evidence type="ECO:0000256" key="2">
    <source>
        <dbReference type="SAM" id="MobiDB-lite"/>
    </source>
</evidence>
<name>A0A9D1QFI5_9STAP</name>
<accession>A0A9D1QFI5</accession>
<dbReference type="Proteomes" id="UP000823989">
    <property type="component" value="Unassembled WGS sequence"/>
</dbReference>
<evidence type="ECO:0000313" key="3">
    <source>
        <dbReference type="EMBL" id="HIW11699.1"/>
    </source>
</evidence>
<feature type="region of interest" description="Disordered" evidence="2">
    <location>
        <begin position="47"/>
        <end position="86"/>
    </location>
</feature>
<evidence type="ECO:0000256" key="1">
    <source>
        <dbReference type="SAM" id="Coils"/>
    </source>
</evidence>
<dbReference type="EMBL" id="DXHR01000003">
    <property type="protein sequence ID" value="HIW11699.1"/>
    <property type="molecule type" value="Genomic_DNA"/>
</dbReference>
<dbReference type="PROSITE" id="PS51257">
    <property type="entry name" value="PROKAR_LIPOPROTEIN"/>
    <property type="match status" value="1"/>
</dbReference>
<dbReference type="AlphaFoldDB" id="A0A9D1QFI5"/>
<organism evidence="3 4">
    <name type="scientific">Candidatus Salinicoccus stercoripullorum</name>
    <dbReference type="NCBI Taxonomy" id="2838756"/>
    <lineage>
        <taxon>Bacteria</taxon>
        <taxon>Bacillati</taxon>
        <taxon>Bacillota</taxon>
        <taxon>Bacilli</taxon>
        <taxon>Bacillales</taxon>
        <taxon>Staphylococcaceae</taxon>
        <taxon>Salinicoccus</taxon>
    </lineage>
</organism>
<proteinExistence type="predicted"/>
<sequence>MKAKFLIFASVFLCSCSQDGNQNVKQGDFQADPPRLITMNDYSLPMDTSGSREMASDREYPESARAGVGGKHAGTPMDASDDAEAASMEELSISVEDIQSDITGIWDSTFIPMYQQYNSERISRGRVARELETLHVEYEELEQRVHNIKIEDTFSAEHKEEMEEMKSDLSLAISNRTLALIEFKLMNASEDAQMHSELLDIHTENSLKYMSSAEIHMKTLEELPAEDDPVSEKVRSYN</sequence>
<protein>
    <submittedName>
        <fullName evidence="3">Uncharacterized protein</fullName>
    </submittedName>
</protein>
<reference evidence="3" key="2">
    <citation type="submission" date="2021-04" db="EMBL/GenBank/DDBJ databases">
        <authorList>
            <person name="Gilroy R."/>
        </authorList>
    </citation>
    <scope>NUCLEOTIDE SEQUENCE</scope>
    <source>
        <strain evidence="3">ChiHjej13B12-752</strain>
    </source>
</reference>